<feature type="domain" description="FLYWCH-type" evidence="4">
    <location>
        <begin position="10"/>
        <end position="63"/>
    </location>
</feature>
<gene>
    <name evidence="5" type="ORF">SFRICE_008143</name>
</gene>
<accession>A0A2H1V2P7</accession>
<evidence type="ECO:0000259" key="4">
    <source>
        <dbReference type="Pfam" id="PF04500"/>
    </source>
</evidence>
<keyword evidence="3" id="KW-0862">Zinc</keyword>
<sequence length="79" mass="9103">MTVQRITMDSSGKERLMVDGYSFNFHKLLAEGAARYKCTSKCTSYLILSKEDIITKVIHKHNHPRPNYIKLGNGNYLRV</sequence>
<keyword evidence="1" id="KW-0479">Metal-binding</keyword>
<evidence type="ECO:0000256" key="3">
    <source>
        <dbReference type="ARBA" id="ARBA00022833"/>
    </source>
</evidence>
<dbReference type="AlphaFoldDB" id="A0A2H1V2P7"/>
<proteinExistence type="predicted"/>
<reference evidence="5" key="1">
    <citation type="submission" date="2016-07" db="EMBL/GenBank/DDBJ databases">
        <authorList>
            <person name="Bretaudeau A."/>
        </authorList>
    </citation>
    <scope>NUCLEOTIDE SEQUENCE</scope>
    <source>
        <strain evidence="5">Rice</strain>
        <tissue evidence="5">Whole body</tissue>
    </source>
</reference>
<dbReference type="EMBL" id="ODYU01000374">
    <property type="protein sequence ID" value="SOQ35046.1"/>
    <property type="molecule type" value="Genomic_DNA"/>
</dbReference>
<protein>
    <submittedName>
        <fullName evidence="5">SFRICE_008143</fullName>
    </submittedName>
</protein>
<keyword evidence="2" id="KW-0863">Zinc-finger</keyword>
<name>A0A2H1V2P7_SPOFR</name>
<evidence type="ECO:0000313" key="5">
    <source>
        <dbReference type="EMBL" id="SOQ35046.1"/>
    </source>
</evidence>
<evidence type="ECO:0000256" key="2">
    <source>
        <dbReference type="ARBA" id="ARBA00022771"/>
    </source>
</evidence>
<dbReference type="GO" id="GO:0008270">
    <property type="term" value="F:zinc ion binding"/>
    <property type="evidence" value="ECO:0007669"/>
    <property type="project" value="UniProtKB-KW"/>
</dbReference>
<evidence type="ECO:0000256" key="1">
    <source>
        <dbReference type="ARBA" id="ARBA00022723"/>
    </source>
</evidence>
<dbReference type="Gene3D" id="2.20.25.240">
    <property type="match status" value="1"/>
</dbReference>
<dbReference type="Pfam" id="PF04500">
    <property type="entry name" value="FLYWCH"/>
    <property type="match status" value="1"/>
</dbReference>
<organism evidence="5">
    <name type="scientific">Spodoptera frugiperda</name>
    <name type="common">Fall armyworm</name>
    <dbReference type="NCBI Taxonomy" id="7108"/>
    <lineage>
        <taxon>Eukaryota</taxon>
        <taxon>Metazoa</taxon>
        <taxon>Ecdysozoa</taxon>
        <taxon>Arthropoda</taxon>
        <taxon>Hexapoda</taxon>
        <taxon>Insecta</taxon>
        <taxon>Pterygota</taxon>
        <taxon>Neoptera</taxon>
        <taxon>Endopterygota</taxon>
        <taxon>Lepidoptera</taxon>
        <taxon>Glossata</taxon>
        <taxon>Ditrysia</taxon>
        <taxon>Noctuoidea</taxon>
        <taxon>Noctuidae</taxon>
        <taxon>Amphipyrinae</taxon>
        <taxon>Spodoptera</taxon>
    </lineage>
</organism>
<dbReference type="InterPro" id="IPR007588">
    <property type="entry name" value="Znf_FLYWCH"/>
</dbReference>